<dbReference type="Gene3D" id="3.40.720.10">
    <property type="entry name" value="Alkaline Phosphatase, subunit A"/>
    <property type="match status" value="1"/>
</dbReference>
<dbReference type="PANTHER" id="PTHR45953">
    <property type="entry name" value="IDURONATE 2-SULFATASE"/>
    <property type="match status" value="1"/>
</dbReference>
<gene>
    <name evidence="7" type="ORF">FCC1311_085242</name>
</gene>
<dbReference type="PANTHER" id="PTHR45953:SF1">
    <property type="entry name" value="IDURONATE 2-SULFATASE"/>
    <property type="match status" value="1"/>
</dbReference>
<reference evidence="7 8" key="1">
    <citation type="submission" date="2017-12" db="EMBL/GenBank/DDBJ databases">
        <title>Sequencing, de novo assembly and annotation of complete genome of a new Thraustochytrid species, strain FCC1311.</title>
        <authorList>
            <person name="Sedici K."/>
            <person name="Godart F."/>
            <person name="Aiese Cigliano R."/>
            <person name="Sanseverino W."/>
            <person name="Barakat M."/>
            <person name="Ortet P."/>
            <person name="Marechal E."/>
            <person name="Cagnac O."/>
            <person name="Amato A."/>
        </authorList>
    </citation>
    <scope>NUCLEOTIDE SEQUENCE [LARGE SCALE GENOMIC DNA]</scope>
</reference>
<comment type="similarity">
    <text evidence="1">Belongs to the sulfatase family.</text>
</comment>
<name>A0A2R5GPR7_9STRA</name>
<evidence type="ECO:0000256" key="4">
    <source>
        <dbReference type="SAM" id="MobiDB-lite"/>
    </source>
</evidence>
<dbReference type="InterPro" id="IPR024607">
    <property type="entry name" value="Sulfatase_CS"/>
</dbReference>
<dbReference type="InterPro" id="IPR017850">
    <property type="entry name" value="Alkaline_phosphatase_core_sf"/>
</dbReference>
<evidence type="ECO:0000313" key="7">
    <source>
        <dbReference type="EMBL" id="GBG32299.1"/>
    </source>
</evidence>
<dbReference type="Pfam" id="PF00884">
    <property type="entry name" value="Sulfatase"/>
    <property type="match status" value="1"/>
</dbReference>
<keyword evidence="5" id="KW-0732">Signal</keyword>
<feature type="region of interest" description="Disordered" evidence="4">
    <location>
        <begin position="655"/>
        <end position="698"/>
    </location>
</feature>
<dbReference type="Proteomes" id="UP000241890">
    <property type="component" value="Unassembled WGS sequence"/>
</dbReference>
<dbReference type="SUPFAM" id="SSF53649">
    <property type="entry name" value="Alkaline phosphatase-like"/>
    <property type="match status" value="1"/>
</dbReference>
<feature type="signal peptide" evidence="5">
    <location>
        <begin position="1"/>
        <end position="32"/>
    </location>
</feature>
<keyword evidence="2" id="KW-0479">Metal-binding</keyword>
<comment type="caution">
    <text evidence="7">The sequence shown here is derived from an EMBL/GenBank/DDBJ whole genome shotgun (WGS) entry which is preliminary data.</text>
</comment>
<evidence type="ECO:0000256" key="2">
    <source>
        <dbReference type="ARBA" id="ARBA00022723"/>
    </source>
</evidence>
<dbReference type="GO" id="GO:0005737">
    <property type="term" value="C:cytoplasm"/>
    <property type="evidence" value="ECO:0007669"/>
    <property type="project" value="TreeGrafter"/>
</dbReference>
<dbReference type="GO" id="GO:0004423">
    <property type="term" value="F:iduronate-2-sulfatase activity"/>
    <property type="evidence" value="ECO:0007669"/>
    <property type="project" value="TreeGrafter"/>
</dbReference>
<feature type="domain" description="Sulfatase N-terminal" evidence="6">
    <location>
        <begin position="38"/>
        <end position="375"/>
    </location>
</feature>
<dbReference type="InterPro" id="IPR000917">
    <property type="entry name" value="Sulfatase_N"/>
</dbReference>
<evidence type="ECO:0000259" key="6">
    <source>
        <dbReference type="Pfam" id="PF00884"/>
    </source>
</evidence>
<evidence type="ECO:0000313" key="8">
    <source>
        <dbReference type="Proteomes" id="UP000241890"/>
    </source>
</evidence>
<protein>
    <submittedName>
        <fullName evidence="7">Iduronate 2-sulfatase</fullName>
    </submittedName>
</protein>
<dbReference type="AlphaFoldDB" id="A0A2R5GPR7"/>
<proteinExistence type="inferred from homology"/>
<evidence type="ECO:0000256" key="3">
    <source>
        <dbReference type="ARBA" id="ARBA00022801"/>
    </source>
</evidence>
<feature type="chain" id="PRO_5015350355" evidence="5">
    <location>
        <begin position="33"/>
        <end position="948"/>
    </location>
</feature>
<evidence type="ECO:0000256" key="5">
    <source>
        <dbReference type="SAM" id="SignalP"/>
    </source>
</evidence>
<dbReference type="InParanoid" id="A0A2R5GPR7"/>
<dbReference type="GO" id="GO:0046872">
    <property type="term" value="F:metal ion binding"/>
    <property type="evidence" value="ECO:0007669"/>
    <property type="project" value="UniProtKB-KW"/>
</dbReference>
<dbReference type="OrthoDB" id="96314at2759"/>
<accession>A0A2R5GPR7</accession>
<organism evidence="7 8">
    <name type="scientific">Hondaea fermentalgiana</name>
    <dbReference type="NCBI Taxonomy" id="2315210"/>
    <lineage>
        <taxon>Eukaryota</taxon>
        <taxon>Sar</taxon>
        <taxon>Stramenopiles</taxon>
        <taxon>Bigyra</taxon>
        <taxon>Labyrinthulomycetes</taxon>
        <taxon>Thraustochytrida</taxon>
        <taxon>Thraustochytriidae</taxon>
        <taxon>Hondaea</taxon>
    </lineage>
</organism>
<dbReference type="PROSITE" id="PS00523">
    <property type="entry name" value="SULFATASE_1"/>
    <property type="match status" value="1"/>
</dbReference>
<dbReference type="EMBL" id="BEYU01000120">
    <property type="protein sequence ID" value="GBG32299.1"/>
    <property type="molecule type" value="Genomic_DNA"/>
</dbReference>
<evidence type="ECO:0000256" key="1">
    <source>
        <dbReference type="ARBA" id="ARBA00008779"/>
    </source>
</evidence>
<keyword evidence="3" id="KW-0378">Hydrolase</keyword>
<sequence>MQLRRQTQWRAPKMAALMALVASAILASPAYASSDKLNTLLIIIDDFRPEIATYGSSEVETPNMDAFAEEAVVFERVYPQQALCGPSRLSMLTGRSTNTLGYFQHLDRETELDLLEENSDFVSYFGDNGFYTQGTSKVTHFITNNQYIFDGYRQQATELDEESCGTQAICPVDKESDLTDYHGATFAINRIERFTKQKKQWFFVLGIRRPHLTWRMPTSVYEKHPASQTSIVSSSLKSKPQDAPWQAHALMCYDLLDSDEVAAEDFVDENDNVISNDLARTIRAGYFGSVEWVDDLVGRVLDVVDYNNTLIIITSDHGWSLGEHGAWCKSSLYDIALRVPLMIRDPRSTRTPGTREMRIVSHLDFFPTFAELANIPVSKAQTDKFELEGNSFADALRPNVITPDDVAEVIERVDSRAGRDWSYPLHSAFSANPVCADEYQLSARGITETQQGSLPCRICVWKNSGEEVGCGRCAADESKCSISLREIHFMGYSMRIKGYRYTEWRYFDNDSIIGDWTDAGLDATELYEHDDSQGGSLGDETDNLAVSASSKYASDIADYSAMLRAYFLRCDASSSLTAIGLADSDMDAESCAAIGDHCIYIGGACRSRSFCDFSGSDAETLCLERQNDDDAACTWDEESSECLIAEDARTRTINVPTMAPTGFPTKSPTLAPTGAPTERPTRYPTKSPTTPIPTEAPTVAPTFGPTSYSSFCNMVHLTNWWEEHDSASSCIESQIAKTAAASALEAACAAVSPDLDEDPVPKNTRKYWRWKKKYGRQCLAIAGCQYFEPLQKCVMNTCHNRNDKSCNIQDTGGRCVWYKRKNKVRGGDSKYMVGCFMNPCLLMSDLGAEDQCTDASDKKYTCTACERFGTCQIEDTFKTSSDCLPCTDTAECYADNDTAQTCFSSLSDPASCGWRKRSGTYWACNKCELKSCPNANNVLSKVTKCDTS</sequence>
<keyword evidence="8" id="KW-1185">Reference proteome</keyword>